<dbReference type="Pfam" id="PF21906">
    <property type="entry name" value="WHD_NrtR"/>
    <property type="match status" value="1"/>
</dbReference>
<dbReference type="EMBL" id="BMZG01000005">
    <property type="protein sequence ID" value="GHA71712.1"/>
    <property type="molecule type" value="Genomic_DNA"/>
</dbReference>
<dbReference type="PANTHER" id="PTHR43736:SF4">
    <property type="entry name" value="SLR1690 PROTEIN"/>
    <property type="match status" value="1"/>
</dbReference>
<evidence type="ECO:0000313" key="3">
    <source>
        <dbReference type="Proteomes" id="UP000614287"/>
    </source>
</evidence>
<reference evidence="2" key="1">
    <citation type="journal article" date="2014" name="Int. J. Syst. Evol. Microbiol.">
        <title>Complete genome sequence of Corynebacterium casei LMG S-19264T (=DSM 44701T), isolated from a smear-ripened cheese.</title>
        <authorList>
            <consortium name="US DOE Joint Genome Institute (JGI-PGF)"/>
            <person name="Walter F."/>
            <person name="Albersmeier A."/>
            <person name="Kalinowski J."/>
            <person name="Ruckert C."/>
        </authorList>
    </citation>
    <scope>NUCLEOTIDE SEQUENCE</scope>
    <source>
        <strain evidence="2">KCTC 32501</strain>
    </source>
</reference>
<dbReference type="PROSITE" id="PS51462">
    <property type="entry name" value="NUDIX"/>
    <property type="match status" value="1"/>
</dbReference>
<dbReference type="InterPro" id="IPR015797">
    <property type="entry name" value="NUDIX_hydrolase-like_dom_sf"/>
</dbReference>
<dbReference type="InterPro" id="IPR054105">
    <property type="entry name" value="WHD_NrtR"/>
</dbReference>
<sequence>MTMSKLETTSDVEFLKTYNIHDYDVPLTTVDMAIFSIVEQRLHVLVVTREESPQLGRWALPGGFIDLKKDVSLDAAAHRKLFEKTAIASPYLEQVQTVGDATRDPRGWSVTALYFALIDHATPLAMNAQWLPVDEASNLDWAFDHQMLLRLAVERLRSKTLYTALPIGLMPELFTLTELQQVFEVILGHGLEKKSFRRRVLDAGVVLPTEFSKKSGKRSAQLYRAAALSLDFVFPRALDVLL</sequence>
<dbReference type="SUPFAM" id="SSF46785">
    <property type="entry name" value="Winged helix' DNA-binding domain"/>
    <property type="match status" value="1"/>
</dbReference>
<dbReference type="Proteomes" id="UP000614287">
    <property type="component" value="Unassembled WGS sequence"/>
</dbReference>
<keyword evidence="2" id="KW-0378">Hydrolase</keyword>
<feature type="domain" description="Nudix hydrolase" evidence="1">
    <location>
        <begin position="27"/>
        <end position="153"/>
    </location>
</feature>
<dbReference type="AlphaFoldDB" id="A0A8J3CH75"/>
<comment type="caution">
    <text evidence="2">The sequence shown here is derived from an EMBL/GenBank/DDBJ whole genome shotgun (WGS) entry which is preliminary data.</text>
</comment>
<organism evidence="2 3">
    <name type="scientific">Formosimonas limnophila</name>
    <dbReference type="NCBI Taxonomy" id="1384487"/>
    <lineage>
        <taxon>Bacteria</taxon>
        <taxon>Pseudomonadati</taxon>
        <taxon>Pseudomonadota</taxon>
        <taxon>Betaproteobacteria</taxon>
        <taxon>Burkholderiales</taxon>
        <taxon>Burkholderiaceae</taxon>
        <taxon>Formosimonas</taxon>
    </lineage>
</organism>
<reference evidence="2" key="2">
    <citation type="submission" date="2020-09" db="EMBL/GenBank/DDBJ databases">
        <authorList>
            <person name="Sun Q."/>
            <person name="Kim S."/>
        </authorList>
    </citation>
    <scope>NUCLEOTIDE SEQUENCE</scope>
    <source>
        <strain evidence="2">KCTC 32501</strain>
    </source>
</reference>
<protein>
    <submittedName>
        <fullName evidence="2">NUDIX hydrolase</fullName>
    </submittedName>
</protein>
<dbReference type="Pfam" id="PF00293">
    <property type="entry name" value="NUDIX"/>
    <property type="match status" value="1"/>
</dbReference>
<dbReference type="InterPro" id="IPR000086">
    <property type="entry name" value="NUDIX_hydrolase_dom"/>
</dbReference>
<dbReference type="GO" id="GO:0016787">
    <property type="term" value="F:hydrolase activity"/>
    <property type="evidence" value="ECO:0007669"/>
    <property type="project" value="UniProtKB-KW"/>
</dbReference>
<dbReference type="SUPFAM" id="SSF55811">
    <property type="entry name" value="Nudix"/>
    <property type="match status" value="1"/>
</dbReference>
<dbReference type="CDD" id="cd18873">
    <property type="entry name" value="NUDIX_NadM_like"/>
    <property type="match status" value="1"/>
</dbReference>
<dbReference type="Gene3D" id="1.10.10.10">
    <property type="entry name" value="Winged helix-like DNA-binding domain superfamily/Winged helix DNA-binding domain"/>
    <property type="match status" value="1"/>
</dbReference>
<accession>A0A8J3CH75</accession>
<dbReference type="InterPro" id="IPR036390">
    <property type="entry name" value="WH_DNA-bd_sf"/>
</dbReference>
<keyword evidence="3" id="KW-1185">Reference proteome</keyword>
<dbReference type="InterPro" id="IPR036388">
    <property type="entry name" value="WH-like_DNA-bd_sf"/>
</dbReference>
<dbReference type="Gene3D" id="3.90.79.10">
    <property type="entry name" value="Nucleoside Triphosphate Pyrophosphohydrolase"/>
    <property type="match status" value="1"/>
</dbReference>
<evidence type="ECO:0000259" key="1">
    <source>
        <dbReference type="PROSITE" id="PS51462"/>
    </source>
</evidence>
<proteinExistence type="predicted"/>
<evidence type="ECO:0000313" key="2">
    <source>
        <dbReference type="EMBL" id="GHA71712.1"/>
    </source>
</evidence>
<dbReference type="PANTHER" id="PTHR43736">
    <property type="entry name" value="ADP-RIBOSE PYROPHOSPHATASE"/>
    <property type="match status" value="1"/>
</dbReference>
<name>A0A8J3CH75_9BURK</name>
<gene>
    <name evidence="2" type="ORF">GCM10009007_10750</name>
</gene>